<evidence type="ECO:0000256" key="1">
    <source>
        <dbReference type="SAM" id="MobiDB-lite"/>
    </source>
</evidence>
<dbReference type="AlphaFoldDB" id="A0A7S1ZYL5"/>
<name>A0A7S1ZYL5_TRICV</name>
<gene>
    <name evidence="3" type="ORF">OSIN01602_LOCUS16486</name>
</gene>
<evidence type="ECO:0000313" key="3">
    <source>
        <dbReference type="EMBL" id="CAD9352443.1"/>
    </source>
</evidence>
<sequence length="169" mass="18918">MADHPDFYGHLEGLAREAAEREADRATREAHQYWLDNSIGGSLVKLSRRVFDNPFVHAVTDSLLDQDQGNSTSSLLLKNAARLAVVLVGIITVLAIGRIFQMMIGTEIVIENEVVVVETVKRSDLEKEKRRKLDAEGEKKQASNGETMDEAENEEGLRRRRTAKEKEAS</sequence>
<keyword evidence="2" id="KW-0812">Transmembrane</keyword>
<dbReference type="EMBL" id="HBGO01028646">
    <property type="protein sequence ID" value="CAD9352443.1"/>
    <property type="molecule type" value="Transcribed_RNA"/>
</dbReference>
<evidence type="ECO:0000256" key="2">
    <source>
        <dbReference type="SAM" id="Phobius"/>
    </source>
</evidence>
<accession>A0A7S1ZYL5</accession>
<feature type="transmembrane region" description="Helical" evidence="2">
    <location>
        <begin position="80"/>
        <end position="100"/>
    </location>
</feature>
<keyword evidence="2" id="KW-0472">Membrane</keyword>
<feature type="region of interest" description="Disordered" evidence="1">
    <location>
        <begin position="124"/>
        <end position="169"/>
    </location>
</feature>
<proteinExistence type="predicted"/>
<keyword evidence="2" id="KW-1133">Transmembrane helix</keyword>
<protein>
    <submittedName>
        <fullName evidence="3">Uncharacterized protein</fullName>
    </submittedName>
</protein>
<feature type="compositionally biased region" description="Basic and acidic residues" evidence="1">
    <location>
        <begin position="124"/>
        <end position="141"/>
    </location>
</feature>
<organism evidence="3">
    <name type="scientific">Trieres chinensis</name>
    <name type="common">Marine centric diatom</name>
    <name type="synonym">Odontella sinensis</name>
    <dbReference type="NCBI Taxonomy" id="1514140"/>
    <lineage>
        <taxon>Eukaryota</taxon>
        <taxon>Sar</taxon>
        <taxon>Stramenopiles</taxon>
        <taxon>Ochrophyta</taxon>
        <taxon>Bacillariophyta</taxon>
        <taxon>Mediophyceae</taxon>
        <taxon>Biddulphiophycidae</taxon>
        <taxon>Eupodiscales</taxon>
        <taxon>Parodontellaceae</taxon>
        <taxon>Trieres</taxon>
    </lineage>
</organism>
<reference evidence="3" key="1">
    <citation type="submission" date="2021-01" db="EMBL/GenBank/DDBJ databases">
        <authorList>
            <person name="Corre E."/>
            <person name="Pelletier E."/>
            <person name="Niang G."/>
            <person name="Scheremetjew M."/>
            <person name="Finn R."/>
            <person name="Kale V."/>
            <person name="Holt S."/>
            <person name="Cochrane G."/>
            <person name="Meng A."/>
            <person name="Brown T."/>
            <person name="Cohen L."/>
        </authorList>
    </citation>
    <scope>NUCLEOTIDE SEQUENCE</scope>
    <source>
        <strain evidence="3">Grunow 1884</strain>
    </source>
</reference>